<evidence type="ECO:0000313" key="1">
    <source>
        <dbReference type="EMBL" id="GIU67144.1"/>
    </source>
</evidence>
<name>A0ABQ4PVY2_9PROT</name>
<sequence>MSNKPDNVSAIQLLNDGKFLKDPKAPLDLINLKHLDAAGSNLFSRLQNRGICFDLAGKSLHYGPINID</sequence>
<proteinExistence type="predicted"/>
<reference evidence="1" key="2">
    <citation type="journal article" date="2023" name="ISME Commun">
        <title>Characterization of a bloom-associated alphaproteobacterial lineage, 'Candidatus Phycosocius': insights into freshwater algal-bacterial interactions.</title>
        <authorList>
            <person name="Tanabe Y."/>
            <person name="Yamaguchi H."/>
            <person name="Yoshida M."/>
            <person name="Kai A."/>
            <person name="Okazaki Y."/>
        </authorList>
    </citation>
    <scope>NUCLEOTIDE SEQUENCE</scope>
    <source>
        <strain evidence="1">BOTRYCO-1</strain>
    </source>
</reference>
<dbReference type="Proteomes" id="UP001161064">
    <property type="component" value="Unassembled WGS sequence"/>
</dbReference>
<keyword evidence="2" id="KW-1185">Reference proteome</keyword>
<protein>
    <submittedName>
        <fullName evidence="1">Uncharacterized protein</fullName>
    </submittedName>
</protein>
<dbReference type="EMBL" id="BPFZ01000007">
    <property type="protein sequence ID" value="GIU67144.1"/>
    <property type="molecule type" value="Genomic_DNA"/>
</dbReference>
<comment type="caution">
    <text evidence="1">The sequence shown here is derived from an EMBL/GenBank/DDBJ whole genome shotgun (WGS) entry which is preliminary data.</text>
</comment>
<evidence type="ECO:0000313" key="2">
    <source>
        <dbReference type="Proteomes" id="UP001161064"/>
    </source>
</evidence>
<gene>
    <name evidence="1" type="ORF">PsB1_1298</name>
</gene>
<accession>A0ABQ4PVY2</accession>
<organism evidence="1 2">
    <name type="scientific">Candidatus Phycosocius spiralis</name>
    <dbReference type="NCBI Taxonomy" id="2815099"/>
    <lineage>
        <taxon>Bacteria</taxon>
        <taxon>Pseudomonadati</taxon>
        <taxon>Pseudomonadota</taxon>
        <taxon>Alphaproteobacteria</taxon>
        <taxon>Caulobacterales</taxon>
        <taxon>Caulobacterales incertae sedis</taxon>
        <taxon>Candidatus Phycosocius</taxon>
    </lineage>
</organism>
<reference evidence="1" key="1">
    <citation type="submission" date="2021-05" db="EMBL/GenBank/DDBJ databases">
        <authorList>
            <person name="Tanabe Y."/>
        </authorList>
    </citation>
    <scope>NUCLEOTIDE SEQUENCE</scope>
    <source>
        <strain evidence="1">BOTRYCO-1</strain>
    </source>
</reference>